<organism evidence="2 3">
    <name type="scientific">Kingdonia uniflora</name>
    <dbReference type="NCBI Taxonomy" id="39325"/>
    <lineage>
        <taxon>Eukaryota</taxon>
        <taxon>Viridiplantae</taxon>
        <taxon>Streptophyta</taxon>
        <taxon>Embryophyta</taxon>
        <taxon>Tracheophyta</taxon>
        <taxon>Spermatophyta</taxon>
        <taxon>Magnoliopsida</taxon>
        <taxon>Ranunculales</taxon>
        <taxon>Circaeasteraceae</taxon>
        <taxon>Kingdonia</taxon>
    </lineage>
</organism>
<dbReference type="AlphaFoldDB" id="A0A7J7P608"/>
<evidence type="ECO:0000313" key="3">
    <source>
        <dbReference type="Proteomes" id="UP000541444"/>
    </source>
</evidence>
<reference evidence="2 3" key="1">
    <citation type="journal article" date="2020" name="IScience">
        <title>Genome Sequencing of the Endangered Kingdonia uniflora (Circaeasteraceae, Ranunculales) Reveals Potential Mechanisms of Evolutionary Specialization.</title>
        <authorList>
            <person name="Sun Y."/>
            <person name="Deng T."/>
            <person name="Zhang A."/>
            <person name="Moore M.J."/>
            <person name="Landis J.B."/>
            <person name="Lin N."/>
            <person name="Zhang H."/>
            <person name="Zhang X."/>
            <person name="Huang J."/>
            <person name="Zhang X."/>
            <person name="Sun H."/>
            <person name="Wang H."/>
        </authorList>
    </citation>
    <scope>NUCLEOTIDE SEQUENCE [LARGE SCALE GENOMIC DNA]</scope>
    <source>
        <strain evidence="2">TB1705</strain>
        <tissue evidence="2">Leaf</tissue>
    </source>
</reference>
<keyword evidence="3" id="KW-1185">Reference proteome</keyword>
<sequence>MSTMMEELSSPMVNSSSNGSGGTPGKEQQAAVLLRLRALIMSLPRVTLFLRCCIYSWTLSLGVKLEKLCRN</sequence>
<accession>A0A7J7P608</accession>
<comment type="caution">
    <text evidence="2">The sequence shown here is derived from an EMBL/GenBank/DDBJ whole genome shotgun (WGS) entry which is preliminary data.</text>
</comment>
<gene>
    <name evidence="2" type="ORF">GIB67_031277</name>
</gene>
<feature type="region of interest" description="Disordered" evidence="1">
    <location>
        <begin position="1"/>
        <end position="26"/>
    </location>
</feature>
<evidence type="ECO:0000313" key="2">
    <source>
        <dbReference type="EMBL" id="KAF6174753.1"/>
    </source>
</evidence>
<dbReference type="Proteomes" id="UP000541444">
    <property type="component" value="Unassembled WGS sequence"/>
</dbReference>
<feature type="compositionally biased region" description="Low complexity" evidence="1">
    <location>
        <begin position="9"/>
        <end position="18"/>
    </location>
</feature>
<protein>
    <submittedName>
        <fullName evidence="2">Uncharacterized protein</fullName>
    </submittedName>
</protein>
<name>A0A7J7P608_9MAGN</name>
<dbReference type="EMBL" id="JACGCM010000243">
    <property type="protein sequence ID" value="KAF6174753.1"/>
    <property type="molecule type" value="Genomic_DNA"/>
</dbReference>
<evidence type="ECO:0000256" key="1">
    <source>
        <dbReference type="SAM" id="MobiDB-lite"/>
    </source>
</evidence>
<proteinExistence type="predicted"/>